<dbReference type="Pfam" id="PF00656">
    <property type="entry name" value="Peptidase_C14"/>
    <property type="match status" value="1"/>
</dbReference>
<dbReference type="InterPro" id="IPR011600">
    <property type="entry name" value="Pept_C14_caspase"/>
</dbReference>
<evidence type="ECO:0000259" key="1">
    <source>
        <dbReference type="PROSITE" id="PS50208"/>
    </source>
</evidence>
<organism evidence="2 4">
    <name type="scientific">Rotaria sordida</name>
    <dbReference type="NCBI Taxonomy" id="392033"/>
    <lineage>
        <taxon>Eukaryota</taxon>
        <taxon>Metazoa</taxon>
        <taxon>Spiralia</taxon>
        <taxon>Gnathifera</taxon>
        <taxon>Rotifera</taxon>
        <taxon>Eurotatoria</taxon>
        <taxon>Bdelloidea</taxon>
        <taxon>Philodinida</taxon>
        <taxon>Philodinidae</taxon>
        <taxon>Rotaria</taxon>
    </lineage>
</organism>
<evidence type="ECO:0000313" key="2">
    <source>
        <dbReference type="EMBL" id="CAF1307750.1"/>
    </source>
</evidence>
<dbReference type="AlphaFoldDB" id="A0A815E7J8"/>
<dbReference type="EMBL" id="CAJNOH010002724">
    <property type="protein sequence ID" value="CAF1307750.1"/>
    <property type="molecule type" value="Genomic_DNA"/>
</dbReference>
<dbReference type="GO" id="GO:0004197">
    <property type="term" value="F:cysteine-type endopeptidase activity"/>
    <property type="evidence" value="ECO:0007669"/>
    <property type="project" value="InterPro"/>
</dbReference>
<comment type="caution">
    <text evidence="2">The sequence shown here is derived from an EMBL/GenBank/DDBJ whole genome shotgun (WGS) entry which is preliminary data.</text>
</comment>
<evidence type="ECO:0000313" key="4">
    <source>
        <dbReference type="Proteomes" id="UP000663854"/>
    </source>
</evidence>
<dbReference type="GO" id="GO:0006508">
    <property type="term" value="P:proteolysis"/>
    <property type="evidence" value="ECO:0007669"/>
    <property type="project" value="InterPro"/>
</dbReference>
<feature type="domain" description="Caspase family p20" evidence="1">
    <location>
        <begin position="14"/>
        <end position="92"/>
    </location>
</feature>
<dbReference type="PANTHER" id="PTHR22576:SF37">
    <property type="entry name" value="MUCOSA-ASSOCIATED LYMPHOID TISSUE LYMPHOMA TRANSLOCATION PROTEIN 1"/>
    <property type="match status" value="1"/>
</dbReference>
<dbReference type="Proteomes" id="UP000663854">
    <property type="component" value="Unassembled WGS sequence"/>
</dbReference>
<dbReference type="EMBL" id="CAJNOL010003977">
    <property type="protein sequence ID" value="CAF1578357.1"/>
    <property type="molecule type" value="Genomic_DNA"/>
</dbReference>
<evidence type="ECO:0000313" key="5">
    <source>
        <dbReference type="Proteomes" id="UP000663870"/>
    </source>
</evidence>
<keyword evidence="5" id="KW-1185">Reference proteome</keyword>
<dbReference type="InterPro" id="IPR029030">
    <property type="entry name" value="Caspase-like_dom_sf"/>
</dbReference>
<dbReference type="Proteomes" id="UP000663870">
    <property type="component" value="Unassembled WGS sequence"/>
</dbReference>
<dbReference type="InterPro" id="IPR001309">
    <property type="entry name" value="Pept_C14_p20"/>
</dbReference>
<protein>
    <recommendedName>
        <fullName evidence="1">Caspase family p20 domain-containing protein</fullName>
    </recommendedName>
</protein>
<evidence type="ECO:0000313" key="3">
    <source>
        <dbReference type="EMBL" id="CAF1578357.1"/>
    </source>
</evidence>
<reference evidence="2" key="1">
    <citation type="submission" date="2021-02" db="EMBL/GenBank/DDBJ databases">
        <authorList>
            <person name="Nowell W R."/>
        </authorList>
    </citation>
    <scope>NUCLEOTIDE SEQUENCE</scope>
</reference>
<dbReference type="PROSITE" id="PS50208">
    <property type="entry name" value="CASPASE_P20"/>
    <property type="match status" value="1"/>
</dbReference>
<sequence length="231" mass="25855">MATGSKADTRSQPRRKLALVIGIDNYASGKILKNARNDACDMSSKLESIGFITNGPKLDLTYKQMEHTLVEFKHSIEEGDTVLFYFAGHGTQWEDQNFLIPRDDADIAVKGVKNRAILAQKLLDELTDRNPFVTIFLLDCCRLYYLRDRNLEQLRARGENLDTPKSSGLKEMHLSAGSLIAFACAPGAIANDWEGQRNGLFTKYLLQHIGTVNEDVRMILADVTHDAIILP</sequence>
<gene>
    <name evidence="3" type="ORF">JXQ802_LOCUS45948</name>
    <name evidence="2" type="ORF">PYM288_LOCUS30252</name>
</gene>
<accession>A0A815E7J8</accession>
<dbReference type="Gene3D" id="3.40.50.1460">
    <property type="match status" value="1"/>
</dbReference>
<dbReference type="SUPFAM" id="SSF52129">
    <property type="entry name" value="Caspase-like"/>
    <property type="match status" value="1"/>
</dbReference>
<dbReference type="InterPro" id="IPR052039">
    <property type="entry name" value="Caspase-related_regulators"/>
</dbReference>
<name>A0A815E7J8_9BILA</name>
<dbReference type="PANTHER" id="PTHR22576">
    <property type="entry name" value="MUCOSA ASSOCIATED LYMPHOID TISSUE LYMPHOMA TRANSLOCATION PROTEIN 1/PARACASPASE"/>
    <property type="match status" value="1"/>
</dbReference>
<proteinExistence type="predicted"/>